<gene>
    <name evidence="2" type="ORF">BDQ94DRAFT_140935</name>
</gene>
<dbReference type="EMBL" id="KZ852042">
    <property type="protein sequence ID" value="RDH34811.1"/>
    <property type="molecule type" value="Genomic_DNA"/>
</dbReference>
<sequence length="96" mass="11016">MFFSISLYPSPLLTPSPPPSMSCSFSSISYLDYYHDRVFFCSLFIVSFSCPLFSSLTFLTHYLLYFSAGDGWKGRECFRIGHDVFLLTLTAIPFCY</sequence>
<keyword evidence="3" id="KW-1185">Reference proteome</keyword>
<keyword evidence="1" id="KW-0812">Transmembrane</keyword>
<feature type="transmembrane region" description="Helical" evidence="1">
    <location>
        <begin position="38"/>
        <end position="65"/>
    </location>
</feature>
<dbReference type="RefSeq" id="XP_026627833.1">
    <property type="nucleotide sequence ID" value="XM_026765723.1"/>
</dbReference>
<protein>
    <submittedName>
        <fullName evidence="2">Uncharacterized protein</fullName>
    </submittedName>
</protein>
<keyword evidence="1" id="KW-0472">Membrane</keyword>
<dbReference type="Proteomes" id="UP000253729">
    <property type="component" value="Unassembled WGS sequence"/>
</dbReference>
<dbReference type="GeneID" id="38134079"/>
<proteinExistence type="predicted"/>
<keyword evidence="1" id="KW-1133">Transmembrane helix</keyword>
<organism evidence="2 3">
    <name type="scientific">Aspergillus welwitschiae</name>
    <dbReference type="NCBI Taxonomy" id="1341132"/>
    <lineage>
        <taxon>Eukaryota</taxon>
        <taxon>Fungi</taxon>
        <taxon>Dikarya</taxon>
        <taxon>Ascomycota</taxon>
        <taxon>Pezizomycotina</taxon>
        <taxon>Eurotiomycetes</taxon>
        <taxon>Eurotiomycetidae</taxon>
        <taxon>Eurotiales</taxon>
        <taxon>Aspergillaceae</taxon>
        <taxon>Aspergillus</taxon>
        <taxon>Aspergillus subgen. Circumdati</taxon>
    </lineage>
</organism>
<evidence type="ECO:0000313" key="3">
    <source>
        <dbReference type="Proteomes" id="UP000253729"/>
    </source>
</evidence>
<evidence type="ECO:0000256" key="1">
    <source>
        <dbReference type="SAM" id="Phobius"/>
    </source>
</evidence>
<accession>A0A3F3Q6M0</accession>
<dbReference type="AlphaFoldDB" id="A0A3F3Q6M0"/>
<name>A0A3F3Q6M0_9EURO</name>
<reference evidence="2 3" key="1">
    <citation type="submission" date="2018-07" db="EMBL/GenBank/DDBJ databases">
        <title>The genomes of Aspergillus section Nigri reveals drivers in fungal speciation.</title>
        <authorList>
            <consortium name="DOE Joint Genome Institute"/>
            <person name="Vesth T.C."/>
            <person name="Nybo J."/>
            <person name="Theobald S."/>
            <person name="Brandl J."/>
            <person name="Frisvad J.C."/>
            <person name="Nielsen K.F."/>
            <person name="Lyhne E.K."/>
            <person name="Kogle M.E."/>
            <person name="Kuo A."/>
            <person name="Riley R."/>
            <person name="Clum A."/>
            <person name="Nolan M."/>
            <person name="Lipzen A."/>
            <person name="Salamov A."/>
            <person name="Henrissat B."/>
            <person name="Wiebenga A."/>
            <person name="De vries R.P."/>
            <person name="Grigoriev I.V."/>
            <person name="Mortensen U.H."/>
            <person name="Andersen M.R."/>
            <person name="Baker S.E."/>
        </authorList>
    </citation>
    <scope>NUCLEOTIDE SEQUENCE [LARGE SCALE GENOMIC DNA]</scope>
    <source>
        <strain evidence="2 3">CBS 139.54b</strain>
    </source>
</reference>
<evidence type="ECO:0000313" key="2">
    <source>
        <dbReference type="EMBL" id="RDH34811.1"/>
    </source>
</evidence>